<dbReference type="EC" id="2.1.1.220" evidence="2 9"/>
<dbReference type="AlphaFoldDB" id="A0A0E9NSA7"/>
<comment type="similarity">
    <text evidence="9">Belongs to the class I-like SAM-binding methyltransferase superfamily. TRM61 family.</text>
</comment>
<evidence type="ECO:0000256" key="4">
    <source>
        <dbReference type="ARBA" id="ARBA00022603"/>
    </source>
</evidence>
<comment type="function">
    <text evidence="9">Catalytic subunit of tRNA (adenine-N(1)-)-methyltransferase, which catalyzes the formation of N(1)-methyladenine at position 58 (m1A58) in initiator methionyl-tRNA.</text>
</comment>
<dbReference type="PANTHER" id="PTHR12133:SF2">
    <property type="entry name" value="TRNA (ADENINE(58)-N(1))-METHYLTRANSFERASE CATALYTIC SUBUNIT TRMT61A"/>
    <property type="match status" value="1"/>
</dbReference>
<dbReference type="OrthoDB" id="1925287at2759"/>
<dbReference type="GO" id="GO:0005634">
    <property type="term" value="C:nucleus"/>
    <property type="evidence" value="ECO:0007669"/>
    <property type="project" value="UniProtKB-SubCell"/>
</dbReference>
<dbReference type="InterPro" id="IPR049470">
    <property type="entry name" value="TRM61_C"/>
</dbReference>
<evidence type="ECO:0000256" key="9">
    <source>
        <dbReference type="PIRNR" id="PIRNR017269"/>
    </source>
</evidence>
<dbReference type="GO" id="GO:0160107">
    <property type="term" value="F:tRNA (adenine(58)-N1)-methyltransferase activity"/>
    <property type="evidence" value="ECO:0007669"/>
    <property type="project" value="UniProtKB-EC"/>
</dbReference>
<keyword evidence="13" id="KW-1185">Reference proteome</keyword>
<dbReference type="PIRSF" id="PIRSF017269">
    <property type="entry name" value="GCD14"/>
    <property type="match status" value="1"/>
</dbReference>
<keyword evidence="5 9" id="KW-0808">Transferase</keyword>
<dbReference type="RefSeq" id="XP_019023346.1">
    <property type="nucleotide sequence ID" value="XM_019167749.1"/>
</dbReference>
<evidence type="ECO:0000256" key="6">
    <source>
        <dbReference type="ARBA" id="ARBA00022691"/>
    </source>
</evidence>
<comment type="catalytic activity">
    <reaction evidence="9">
        <text>adenosine(58) in tRNA + S-adenosyl-L-methionine = N(1)-methyladenosine(58) in tRNA + S-adenosyl-L-homocysteine + H(+)</text>
        <dbReference type="Rhea" id="RHEA:43152"/>
        <dbReference type="Rhea" id="RHEA-COMP:10365"/>
        <dbReference type="Rhea" id="RHEA-COMP:10366"/>
        <dbReference type="ChEBI" id="CHEBI:15378"/>
        <dbReference type="ChEBI" id="CHEBI:57856"/>
        <dbReference type="ChEBI" id="CHEBI:59789"/>
        <dbReference type="ChEBI" id="CHEBI:74411"/>
        <dbReference type="ChEBI" id="CHEBI:74491"/>
        <dbReference type="EC" id="2.1.1.220"/>
    </reaction>
</comment>
<reference evidence="12 13" key="1">
    <citation type="journal article" date="2011" name="J. Gen. Appl. Microbiol.">
        <title>Draft genome sequencing of the enigmatic yeast Saitoella complicata.</title>
        <authorList>
            <person name="Nishida H."/>
            <person name="Hamamoto M."/>
            <person name="Sugiyama J."/>
        </authorList>
    </citation>
    <scope>NUCLEOTIDE SEQUENCE [LARGE SCALE GENOMIC DNA]</scope>
    <source>
        <strain evidence="12 13">NRRL Y-17804</strain>
    </source>
</reference>
<organism evidence="12 13">
    <name type="scientific">Saitoella complicata (strain BCRC 22490 / CBS 7301 / JCM 7358 / NBRC 10748 / NRRL Y-17804)</name>
    <dbReference type="NCBI Taxonomy" id="698492"/>
    <lineage>
        <taxon>Eukaryota</taxon>
        <taxon>Fungi</taxon>
        <taxon>Dikarya</taxon>
        <taxon>Ascomycota</taxon>
        <taxon>Taphrinomycotina</taxon>
        <taxon>Taphrinomycotina incertae sedis</taxon>
        <taxon>Saitoella</taxon>
    </lineage>
</organism>
<evidence type="ECO:0000256" key="3">
    <source>
        <dbReference type="ARBA" id="ARBA00015963"/>
    </source>
</evidence>
<evidence type="ECO:0000313" key="12">
    <source>
        <dbReference type="EMBL" id="GAO52653.1"/>
    </source>
</evidence>
<dbReference type="SUPFAM" id="SSF53335">
    <property type="entry name" value="S-adenosyl-L-methionine-dependent methyltransferases"/>
    <property type="match status" value="1"/>
</dbReference>
<comment type="caution">
    <text evidence="12">The sequence shown here is derived from an EMBL/GenBank/DDBJ whole genome shotgun (WGS) entry which is preliminary data.</text>
</comment>
<comment type="subcellular location">
    <subcellularLocation>
        <location evidence="1 9">Nucleus</location>
    </subcellularLocation>
</comment>
<keyword evidence="6 9" id="KW-0949">S-adenosyl-L-methionine</keyword>
<dbReference type="PANTHER" id="PTHR12133">
    <property type="entry name" value="TRNA (ADENINE(58)-N(1))-METHYLTRANSFERASE"/>
    <property type="match status" value="1"/>
</dbReference>
<feature type="binding site" evidence="10">
    <location>
        <position position="167"/>
    </location>
    <ligand>
        <name>S-adenosyl-L-methionine</name>
        <dbReference type="ChEBI" id="CHEBI:59789"/>
    </ligand>
</feature>
<accession>A0A0E9NSA7</accession>
<dbReference type="GO" id="GO:0030488">
    <property type="term" value="P:tRNA methylation"/>
    <property type="evidence" value="ECO:0007669"/>
    <property type="project" value="InterPro"/>
</dbReference>
<dbReference type="Pfam" id="PF08704">
    <property type="entry name" value="GCD14"/>
    <property type="match status" value="1"/>
</dbReference>
<protein>
    <recommendedName>
        <fullName evidence="3 9">tRNA (adenine(58)-N(1))-methyltransferase catalytic subunit TRM61</fullName>
        <ecNumber evidence="2 9">2.1.1.220</ecNumber>
    </recommendedName>
</protein>
<evidence type="ECO:0000256" key="7">
    <source>
        <dbReference type="ARBA" id="ARBA00022694"/>
    </source>
</evidence>
<sequence>MSVFGGYKKTISEGDLVLAWITRDNIQPIIVTPGKIFNNRFGSYHHEDMLNLRYGSQMLSKTGHGFIHLLHPTPELWTLSLPHRTQILYTPDIAFVTSMLALKPGSKMIESGTGSGSFTHALVRTVGGTGKVWTYEYHERRFEAAKEEFIEHGMLGDGLPLTITHRDVCKEGFDIEGETLDAHAAFLDLPAPWEAIPHLSRVISKKRQIRLCCFSPCIEQVQRTLAALRANGWSDLQMFEIVHRNWEARQTLITPLSSAIDRLREVRDKRRLPPGEARKDLPKKRVKEGEEGYDWRAVSVGEKEVKGHTSYLTFAVMAPGEHEEVGGEGEDVEEHAGDIAAAAAKAADEAV</sequence>
<keyword evidence="7 9" id="KW-0819">tRNA processing</keyword>
<name>A0A0E9NSA7_SAICN</name>
<evidence type="ECO:0000256" key="10">
    <source>
        <dbReference type="PIRSR" id="PIRSR017269-1"/>
    </source>
</evidence>
<dbReference type="InterPro" id="IPR029063">
    <property type="entry name" value="SAM-dependent_MTases_sf"/>
</dbReference>
<evidence type="ECO:0000256" key="2">
    <source>
        <dbReference type="ARBA" id="ARBA00012796"/>
    </source>
</evidence>
<feature type="binding site" evidence="10">
    <location>
        <position position="136"/>
    </location>
    <ligand>
        <name>S-adenosyl-L-methionine</name>
        <dbReference type="ChEBI" id="CHEBI:59789"/>
    </ligand>
</feature>
<dbReference type="Gene3D" id="3.40.50.150">
    <property type="entry name" value="Vaccinia Virus protein VP39"/>
    <property type="match status" value="1"/>
</dbReference>
<dbReference type="PROSITE" id="PS51620">
    <property type="entry name" value="SAM_TRM61"/>
    <property type="match status" value="1"/>
</dbReference>
<keyword evidence="8 9" id="KW-0539">Nucleus</keyword>
<evidence type="ECO:0000256" key="1">
    <source>
        <dbReference type="ARBA" id="ARBA00004123"/>
    </source>
</evidence>
<feature type="binding site" evidence="10">
    <location>
        <position position="188"/>
    </location>
    <ligand>
        <name>S-adenosyl-L-methionine</name>
        <dbReference type="ChEBI" id="CHEBI:59789"/>
    </ligand>
</feature>
<dbReference type="Proteomes" id="UP000033140">
    <property type="component" value="Unassembled WGS sequence"/>
</dbReference>
<reference evidence="12 13" key="3">
    <citation type="journal article" date="2015" name="Genome Announc.">
        <title>Draft Genome Sequence of the Archiascomycetous Yeast Saitoella complicata.</title>
        <authorList>
            <person name="Yamauchi K."/>
            <person name="Kondo S."/>
            <person name="Hamamoto M."/>
            <person name="Takahashi Y."/>
            <person name="Ogura Y."/>
            <person name="Hayashi T."/>
            <person name="Nishida H."/>
        </authorList>
    </citation>
    <scope>NUCLEOTIDE SEQUENCE [LARGE SCALE GENOMIC DNA]</scope>
    <source>
        <strain evidence="12 13">NRRL Y-17804</strain>
    </source>
</reference>
<dbReference type="Gene3D" id="3.10.330.20">
    <property type="match status" value="1"/>
</dbReference>
<dbReference type="InterPro" id="IPR014816">
    <property type="entry name" value="tRNA_MeTrfase_Gcd14"/>
</dbReference>
<dbReference type="GO" id="GO:0031515">
    <property type="term" value="C:tRNA (m1A) methyltransferase complex"/>
    <property type="evidence" value="ECO:0007669"/>
    <property type="project" value="UniProtKB-UniRule"/>
</dbReference>
<gene>
    <name evidence="12" type="ORF">G7K_6725-t1</name>
</gene>
<dbReference type="OMA" id="RPDHRMI"/>
<reference evidence="12 13" key="2">
    <citation type="journal article" date="2014" name="J. Gen. Appl. Microbiol.">
        <title>The early diverging ascomycetous budding yeast Saitoella complicata has three histone deacetylases belonging to the Clr6, Hos2, and Rpd3 lineages.</title>
        <authorList>
            <person name="Nishida H."/>
            <person name="Matsumoto T."/>
            <person name="Kondo S."/>
            <person name="Hamamoto M."/>
            <person name="Yoshikawa H."/>
        </authorList>
    </citation>
    <scope>NUCLEOTIDE SEQUENCE [LARGE SCALE GENOMIC DNA]</scope>
    <source>
        <strain evidence="12 13">NRRL Y-17804</strain>
    </source>
</reference>
<dbReference type="STRING" id="698492.A0A0E9NSA7"/>
<evidence type="ECO:0000259" key="11">
    <source>
        <dbReference type="Pfam" id="PF08704"/>
    </source>
</evidence>
<proteinExistence type="inferred from homology"/>
<evidence type="ECO:0000256" key="8">
    <source>
        <dbReference type="ARBA" id="ARBA00023242"/>
    </source>
</evidence>
<evidence type="ECO:0000256" key="5">
    <source>
        <dbReference type="ARBA" id="ARBA00022679"/>
    </source>
</evidence>
<dbReference type="EMBL" id="BACD03000078">
    <property type="protein sequence ID" value="GAO52653.1"/>
    <property type="molecule type" value="Genomic_DNA"/>
</dbReference>
<keyword evidence="4 9" id="KW-0489">Methyltransferase</keyword>
<feature type="domain" description="tRNA (adenine(58)-N(1))-methyltransferase catalytic subunit TRM61 C-terminal" evidence="11">
    <location>
        <begin position="65"/>
        <end position="316"/>
    </location>
</feature>
<evidence type="ECO:0000313" key="13">
    <source>
        <dbReference type="Proteomes" id="UP000033140"/>
    </source>
</evidence>